<dbReference type="Proteomes" id="UP001370758">
    <property type="component" value="Unassembled WGS sequence"/>
</dbReference>
<evidence type="ECO:0000313" key="2">
    <source>
        <dbReference type="EMBL" id="KAK6508998.1"/>
    </source>
</evidence>
<feature type="region of interest" description="Disordered" evidence="1">
    <location>
        <begin position="40"/>
        <end position="73"/>
    </location>
</feature>
<keyword evidence="3" id="KW-1185">Reference proteome</keyword>
<dbReference type="EMBL" id="JAVHJL010000002">
    <property type="protein sequence ID" value="KAK6508998.1"/>
    <property type="molecule type" value="Genomic_DNA"/>
</dbReference>
<gene>
    <name evidence="2" type="ORF">TWF481_003764</name>
</gene>
<proteinExistence type="predicted"/>
<reference evidence="2 3" key="1">
    <citation type="submission" date="2023-08" db="EMBL/GenBank/DDBJ databases">
        <authorList>
            <person name="Palmer J.M."/>
        </authorList>
    </citation>
    <scope>NUCLEOTIDE SEQUENCE [LARGE SCALE GENOMIC DNA]</scope>
    <source>
        <strain evidence="2 3">TWF481</strain>
    </source>
</reference>
<dbReference type="AlphaFoldDB" id="A0AAV9WHL3"/>
<comment type="caution">
    <text evidence="2">The sequence shown here is derived from an EMBL/GenBank/DDBJ whole genome shotgun (WGS) entry which is preliminary data.</text>
</comment>
<evidence type="ECO:0000313" key="3">
    <source>
        <dbReference type="Proteomes" id="UP001370758"/>
    </source>
</evidence>
<evidence type="ECO:0000256" key="1">
    <source>
        <dbReference type="SAM" id="MobiDB-lite"/>
    </source>
</evidence>
<organism evidence="2 3">
    <name type="scientific">Arthrobotrys musiformis</name>
    <dbReference type="NCBI Taxonomy" id="47236"/>
    <lineage>
        <taxon>Eukaryota</taxon>
        <taxon>Fungi</taxon>
        <taxon>Dikarya</taxon>
        <taxon>Ascomycota</taxon>
        <taxon>Pezizomycotina</taxon>
        <taxon>Orbiliomycetes</taxon>
        <taxon>Orbiliales</taxon>
        <taxon>Orbiliaceae</taxon>
        <taxon>Arthrobotrys</taxon>
    </lineage>
</organism>
<sequence>MRWEEKVGFVFGSKQLFQGSANSASCCSVLPVLPFFLTSSTTDDDQTTTVNAGHGQKDGRKKTQRKESLLRRL</sequence>
<name>A0AAV9WHL3_9PEZI</name>
<accession>A0AAV9WHL3</accession>
<protein>
    <submittedName>
        <fullName evidence="2">Uncharacterized protein</fullName>
    </submittedName>
</protein>